<organism evidence="12 13">
    <name type="scientific">Mortierella isabellina</name>
    <name type="common">Filamentous fungus</name>
    <name type="synonym">Umbelopsis isabellina</name>
    <dbReference type="NCBI Taxonomy" id="91625"/>
    <lineage>
        <taxon>Eukaryota</taxon>
        <taxon>Fungi</taxon>
        <taxon>Fungi incertae sedis</taxon>
        <taxon>Mucoromycota</taxon>
        <taxon>Mucoromycotina</taxon>
        <taxon>Umbelopsidomycetes</taxon>
        <taxon>Umbelopsidales</taxon>
        <taxon>Umbelopsidaceae</taxon>
        <taxon>Umbelopsis</taxon>
    </lineage>
</organism>
<comment type="subcellular location">
    <subcellularLocation>
        <location evidence="1">Nucleus</location>
    </subcellularLocation>
</comment>
<evidence type="ECO:0000256" key="5">
    <source>
        <dbReference type="ARBA" id="ARBA00022723"/>
    </source>
</evidence>
<dbReference type="OrthoDB" id="26899at2759"/>
<dbReference type="PANTHER" id="PTHR21330:SF1">
    <property type="entry name" value="E3 SUMO-PROTEIN LIGASE NSE2"/>
    <property type="match status" value="1"/>
</dbReference>
<dbReference type="InterPro" id="IPR013083">
    <property type="entry name" value="Znf_RING/FYVE/PHD"/>
</dbReference>
<evidence type="ECO:0000256" key="1">
    <source>
        <dbReference type="ARBA" id="ARBA00004123"/>
    </source>
</evidence>
<dbReference type="UniPathway" id="UPA00886"/>
<evidence type="ECO:0000256" key="3">
    <source>
        <dbReference type="ARBA" id="ARBA00008212"/>
    </source>
</evidence>
<dbReference type="Proteomes" id="UP000654370">
    <property type="component" value="Unassembled WGS sequence"/>
</dbReference>
<dbReference type="Gene3D" id="3.30.40.10">
    <property type="entry name" value="Zinc/RING finger domain, C3HC4 (zinc finger)"/>
    <property type="match status" value="1"/>
</dbReference>
<dbReference type="EMBL" id="JAEPQZ010000009">
    <property type="protein sequence ID" value="KAG2177158.1"/>
    <property type="molecule type" value="Genomic_DNA"/>
</dbReference>
<comment type="pathway">
    <text evidence="2">Protein modification; protein sumoylation.</text>
</comment>
<keyword evidence="7" id="KW-0833">Ubl conjugation pathway</keyword>
<dbReference type="GO" id="GO:0005634">
    <property type="term" value="C:nucleus"/>
    <property type="evidence" value="ECO:0007669"/>
    <property type="project" value="UniProtKB-SubCell"/>
</dbReference>
<dbReference type="InterPro" id="IPR004181">
    <property type="entry name" value="Znf_MIZ"/>
</dbReference>
<comment type="caution">
    <text evidence="12">The sequence shown here is derived from an EMBL/GenBank/DDBJ whole genome shotgun (WGS) entry which is preliminary data.</text>
</comment>
<keyword evidence="4" id="KW-0808">Transferase</keyword>
<evidence type="ECO:0000256" key="4">
    <source>
        <dbReference type="ARBA" id="ARBA00022679"/>
    </source>
</evidence>
<evidence type="ECO:0000313" key="13">
    <source>
        <dbReference type="Proteomes" id="UP000654370"/>
    </source>
</evidence>
<dbReference type="GO" id="GO:0016925">
    <property type="term" value="P:protein sumoylation"/>
    <property type="evidence" value="ECO:0007669"/>
    <property type="project" value="UniProtKB-UniPathway"/>
</dbReference>
<dbReference type="InterPro" id="IPR026846">
    <property type="entry name" value="Nse2(Mms21)"/>
</dbReference>
<dbReference type="Pfam" id="PF11789">
    <property type="entry name" value="zf-Nse"/>
    <property type="match status" value="1"/>
</dbReference>
<accession>A0A8H7UEP7</accession>
<keyword evidence="8" id="KW-0862">Zinc</keyword>
<dbReference type="AlphaFoldDB" id="A0A8H7UEP7"/>
<gene>
    <name evidence="12" type="ORF">INT43_007815</name>
</gene>
<protein>
    <recommendedName>
        <fullName evidence="11">SP-RING-type domain-containing protein</fullName>
    </recommendedName>
</protein>
<evidence type="ECO:0000256" key="9">
    <source>
        <dbReference type="ARBA" id="ARBA00023242"/>
    </source>
</evidence>
<evidence type="ECO:0000256" key="6">
    <source>
        <dbReference type="ARBA" id="ARBA00022771"/>
    </source>
</evidence>
<reference evidence="12" key="1">
    <citation type="submission" date="2020-12" db="EMBL/GenBank/DDBJ databases">
        <title>Metabolic potential, ecology and presence of endohyphal bacteria is reflected in genomic diversity of Mucoromycotina.</title>
        <authorList>
            <person name="Muszewska A."/>
            <person name="Okrasinska A."/>
            <person name="Steczkiewicz K."/>
            <person name="Drgas O."/>
            <person name="Orlowska M."/>
            <person name="Perlinska-Lenart U."/>
            <person name="Aleksandrzak-Piekarczyk T."/>
            <person name="Szatraj K."/>
            <person name="Zielenkiewicz U."/>
            <person name="Pilsyk S."/>
            <person name="Malc E."/>
            <person name="Mieczkowski P."/>
            <person name="Kruszewska J.S."/>
            <person name="Biernat P."/>
            <person name="Pawlowska J."/>
        </authorList>
    </citation>
    <scope>NUCLEOTIDE SEQUENCE</scope>
    <source>
        <strain evidence="12">WA0000067209</strain>
    </source>
</reference>
<keyword evidence="5" id="KW-0479">Metal-binding</keyword>
<keyword evidence="6 10" id="KW-0863">Zinc-finger</keyword>
<proteinExistence type="inferred from homology"/>
<evidence type="ECO:0000259" key="11">
    <source>
        <dbReference type="PROSITE" id="PS51044"/>
    </source>
</evidence>
<dbReference type="GO" id="GO:0008270">
    <property type="term" value="F:zinc ion binding"/>
    <property type="evidence" value="ECO:0007669"/>
    <property type="project" value="UniProtKB-KW"/>
</dbReference>
<evidence type="ECO:0000313" key="12">
    <source>
        <dbReference type="EMBL" id="KAG2177158.1"/>
    </source>
</evidence>
<dbReference type="GO" id="GO:0061665">
    <property type="term" value="F:SUMO ligase activity"/>
    <property type="evidence" value="ECO:0007669"/>
    <property type="project" value="TreeGrafter"/>
</dbReference>
<dbReference type="GO" id="GO:0000724">
    <property type="term" value="P:double-strand break repair via homologous recombination"/>
    <property type="evidence" value="ECO:0007669"/>
    <property type="project" value="InterPro"/>
</dbReference>
<dbReference type="SUPFAM" id="SSF57850">
    <property type="entry name" value="RING/U-box"/>
    <property type="match status" value="1"/>
</dbReference>
<evidence type="ECO:0000256" key="8">
    <source>
        <dbReference type="ARBA" id="ARBA00022833"/>
    </source>
</evidence>
<name>A0A8H7UEP7_MORIS</name>
<feature type="domain" description="SP-RING-type" evidence="11">
    <location>
        <begin position="165"/>
        <end position="251"/>
    </location>
</feature>
<evidence type="ECO:0000256" key="7">
    <source>
        <dbReference type="ARBA" id="ARBA00022786"/>
    </source>
</evidence>
<dbReference type="PROSITE" id="PS51044">
    <property type="entry name" value="ZF_SP_RING"/>
    <property type="match status" value="1"/>
</dbReference>
<dbReference type="PANTHER" id="PTHR21330">
    <property type="entry name" value="E3 SUMO-PROTEIN LIGASE NSE2"/>
    <property type="match status" value="1"/>
</dbReference>
<keyword evidence="9" id="KW-0539">Nucleus</keyword>
<sequence>MASTSSTRSAGIEPAANLMSEFELTVESTRKITSLLRNNEKISQNILLGMQLATDAACDAEEHQLQSEVSNLEGDLQKCIDIEAQFAGQEESLKQLNDSILEGQRITNMVEYCNAHRKQTEQQTASQRSKRPKYKEHDAYADFKQRIWDVNHKDEEMPSSGDEDGDDDIVIGRAKVSLRCPLTTVLFEDPVTSKLCKHSFSKHAIMQLLRQHGEPMPCPIPGCDQRISKDTLYKNHLLAQKVQRVKQLEAQKSKDNTEYHEVTD</sequence>
<dbReference type="CDD" id="cd16651">
    <property type="entry name" value="SPL-RING_NSE2"/>
    <property type="match status" value="1"/>
</dbReference>
<comment type="similarity">
    <text evidence="3">Belongs to the NSE2 family.</text>
</comment>
<evidence type="ECO:0000256" key="2">
    <source>
        <dbReference type="ARBA" id="ARBA00004718"/>
    </source>
</evidence>
<evidence type="ECO:0000256" key="10">
    <source>
        <dbReference type="PROSITE-ProRule" id="PRU00452"/>
    </source>
</evidence>
<dbReference type="GO" id="GO:0030915">
    <property type="term" value="C:Smc5-Smc6 complex"/>
    <property type="evidence" value="ECO:0007669"/>
    <property type="project" value="InterPro"/>
</dbReference>
<keyword evidence="13" id="KW-1185">Reference proteome</keyword>